<dbReference type="PANTHER" id="PTHR35149">
    <property type="entry name" value="SLL5132 PROTEIN"/>
    <property type="match status" value="1"/>
</dbReference>
<accession>C6R9N3</accession>
<comment type="caution">
    <text evidence="3">The sequence shown here is derived from an EMBL/GenBank/DDBJ whole genome shotgun (WGS) entry which is preliminary data.</text>
</comment>
<sequence length="602" mass="68396">MNEPVELPIKSETQTIQQCFKQCLYEIPTFQRDYSWGKEQLEEYWNDVVKSRGDFFFGSTVTWISQKRELFSDTFSVIDGQQRLTTSAIALSVIRDAFYLLAEAPNTSSDNSSAAKQQGETTQKYLINEDDDGTEYRVIKRKEEVFYNEIQRPNSIPSKMEYTASARRIVEARELLESWVMDEIKGVSVEEGIEKLKAIRNNVLKAKLIQVEMASEEDSFLVFETLNARGADLRLADLTKNLLVRGSSSNSTDRETVADRWKRMADLVVGGSTNPEVLDLFIWQSWNSRRDAVKQPELFKKISQMVAREPEKHVDYLEELEEDCEVYRKLGDENILPSRPSHGVKDAFAVDEFVDSVRALAIFKISVANSAIFAVVRKYNNGGLVKKAQLIEVIQAIEAFHFQFNALTNTGSTGGTRGRYNRFAVELEQADSRKKVHDVIQTFIERLRDSLPSRDKVIKAIEGLFYAPNIKIKQSQKLKARKIFISYFLMGIAKSQKLQPSGQNFQAWSIEHVRPQSLALSNKSSDLTYNIGNLVLITKELNVDLADGEFSKKVGSLREGCACFDDALASWPDSSPGVPTDDHIRKRAEWLANLAVDEAWRV</sequence>
<feature type="domain" description="GmrSD restriction endonucleases C-terminal" evidence="2">
    <location>
        <begin position="486"/>
        <end position="592"/>
    </location>
</feature>
<feature type="domain" description="GmrSD restriction endonucleases N-terminal" evidence="1">
    <location>
        <begin position="22"/>
        <end position="243"/>
    </location>
</feature>
<reference evidence="3 4" key="1">
    <citation type="submission" date="2009-06" db="EMBL/GenBank/DDBJ databases">
        <authorList>
            <person name="Dodson R."/>
            <person name="Sebastian Y."/>
            <person name="Madupu R."/>
            <person name="Durkin A.S."/>
            <person name="Torralba M."/>
            <person name="Methe B."/>
            <person name="Sutton G.G."/>
            <person name="Strausberg R.L."/>
            <person name="Nelson K.E."/>
        </authorList>
    </citation>
    <scope>NUCLEOTIDE SEQUENCE [LARGE SCALE GENOMIC DNA]</scope>
    <source>
        <strain evidence="3 4">SK141</strain>
    </source>
</reference>
<dbReference type="Pfam" id="PF03235">
    <property type="entry name" value="GmrSD_N"/>
    <property type="match status" value="1"/>
</dbReference>
<dbReference type="RefSeq" id="WP_005328215.1">
    <property type="nucleotide sequence ID" value="NZ_ACVP01000020.1"/>
</dbReference>
<gene>
    <name evidence="3" type="ORF">CORTU0001_0600</name>
</gene>
<organism evidence="3 4">
    <name type="scientific">Corynebacterium tuberculostearicum SK141</name>
    <dbReference type="NCBI Taxonomy" id="553206"/>
    <lineage>
        <taxon>Bacteria</taxon>
        <taxon>Bacillati</taxon>
        <taxon>Actinomycetota</taxon>
        <taxon>Actinomycetes</taxon>
        <taxon>Mycobacteriales</taxon>
        <taxon>Corynebacteriaceae</taxon>
        <taxon>Corynebacterium</taxon>
    </lineage>
</organism>
<evidence type="ECO:0000259" key="1">
    <source>
        <dbReference type="Pfam" id="PF03235"/>
    </source>
</evidence>
<dbReference type="InterPro" id="IPR004919">
    <property type="entry name" value="GmrSD_N"/>
</dbReference>
<proteinExistence type="predicted"/>
<dbReference type="EMBL" id="ACVP01000020">
    <property type="protein sequence ID" value="EET77390.1"/>
    <property type="molecule type" value="Genomic_DNA"/>
</dbReference>
<protein>
    <recommendedName>
        <fullName evidence="5">DUF262 domain-containing protein</fullName>
    </recommendedName>
</protein>
<dbReference type="PANTHER" id="PTHR35149:SF1">
    <property type="entry name" value="DUF5655 DOMAIN-CONTAINING PROTEIN"/>
    <property type="match status" value="1"/>
</dbReference>
<dbReference type="Pfam" id="PF07510">
    <property type="entry name" value="GmrSD_C"/>
    <property type="match status" value="1"/>
</dbReference>
<dbReference type="InterPro" id="IPR011089">
    <property type="entry name" value="GmrSD_C"/>
</dbReference>
<evidence type="ECO:0000313" key="3">
    <source>
        <dbReference type="EMBL" id="EET77390.1"/>
    </source>
</evidence>
<evidence type="ECO:0008006" key="5">
    <source>
        <dbReference type="Google" id="ProtNLM"/>
    </source>
</evidence>
<name>C6R9N3_9CORY</name>
<evidence type="ECO:0000313" key="4">
    <source>
        <dbReference type="Proteomes" id="UP000004384"/>
    </source>
</evidence>
<dbReference type="AlphaFoldDB" id="C6R9N3"/>
<dbReference type="Proteomes" id="UP000004384">
    <property type="component" value="Unassembled WGS sequence"/>
</dbReference>
<evidence type="ECO:0000259" key="2">
    <source>
        <dbReference type="Pfam" id="PF07510"/>
    </source>
</evidence>